<organism evidence="1 2">
    <name type="scientific">Thiomonas delicata</name>
    <name type="common">Thiomonas cuprina</name>
    <dbReference type="NCBI Taxonomy" id="364030"/>
    <lineage>
        <taxon>Bacteria</taxon>
        <taxon>Pseudomonadati</taxon>
        <taxon>Pseudomonadota</taxon>
        <taxon>Betaproteobacteria</taxon>
        <taxon>Burkholderiales</taxon>
        <taxon>Thiomonas</taxon>
    </lineage>
</organism>
<dbReference type="AlphaFoldDB" id="A0A238D0N2"/>
<proteinExistence type="predicted"/>
<accession>A0A238D0N2</accession>
<dbReference type="Proteomes" id="UP000214566">
    <property type="component" value="Unassembled WGS sequence"/>
</dbReference>
<dbReference type="EMBL" id="FLMQ01000045">
    <property type="protein sequence ID" value="SBP86770.1"/>
    <property type="molecule type" value="Genomic_DNA"/>
</dbReference>
<sequence length="71" mass="7809">MLFELAHGRCKLPRRPPTDSVSSASLKVLSLNLEQPKDIRRQDNGFNTRNSGIVATGSSFNTVQIRRIGVG</sequence>
<protein>
    <submittedName>
        <fullName evidence="1">Uncharacterized protein</fullName>
    </submittedName>
</protein>
<name>A0A238D0N2_THIDL</name>
<evidence type="ECO:0000313" key="2">
    <source>
        <dbReference type="Proteomes" id="UP000214566"/>
    </source>
</evidence>
<reference evidence="1 2" key="1">
    <citation type="submission" date="2016-06" db="EMBL/GenBank/DDBJ databases">
        <authorList>
            <person name="Kjaerup R.B."/>
            <person name="Dalgaard T.S."/>
            <person name="Juul-Madsen H.R."/>
        </authorList>
    </citation>
    <scope>NUCLEOTIDE SEQUENCE [LARGE SCALE GENOMIC DNA]</scope>
    <source>
        <strain evidence="1 2">DSM 16361</strain>
    </source>
</reference>
<keyword evidence="2" id="KW-1185">Reference proteome</keyword>
<gene>
    <name evidence="1" type="ORF">THIARS_50018</name>
</gene>
<evidence type="ECO:0000313" key="1">
    <source>
        <dbReference type="EMBL" id="SBP86770.1"/>
    </source>
</evidence>